<dbReference type="SUPFAM" id="SSF49464">
    <property type="entry name" value="Carboxypeptidase regulatory domain-like"/>
    <property type="match status" value="1"/>
</dbReference>
<evidence type="ECO:0000256" key="5">
    <source>
        <dbReference type="ARBA" id="ARBA00023136"/>
    </source>
</evidence>
<name>A0A315Z5Z3_SEDFL</name>
<evidence type="ECO:0000259" key="11">
    <source>
        <dbReference type="Pfam" id="PF14905"/>
    </source>
</evidence>
<dbReference type="Pfam" id="PF14905">
    <property type="entry name" value="OMP_b-brl_3"/>
    <property type="match status" value="1"/>
</dbReference>
<dbReference type="GO" id="GO:0009279">
    <property type="term" value="C:cell outer membrane"/>
    <property type="evidence" value="ECO:0007669"/>
    <property type="project" value="UniProtKB-SubCell"/>
</dbReference>
<evidence type="ECO:0000256" key="6">
    <source>
        <dbReference type="ARBA" id="ARBA00023237"/>
    </source>
</evidence>
<evidence type="ECO:0000256" key="9">
    <source>
        <dbReference type="SAM" id="SignalP"/>
    </source>
</evidence>
<keyword evidence="13" id="KW-1185">Reference proteome</keyword>
<accession>A0A315Z5Z3</accession>
<keyword evidence="5 7" id="KW-0472">Membrane</keyword>
<dbReference type="InterPro" id="IPR037066">
    <property type="entry name" value="Plug_dom_sf"/>
</dbReference>
<dbReference type="PANTHER" id="PTHR40980:SF4">
    <property type="entry name" value="TONB-DEPENDENT RECEPTOR-LIKE BETA-BARREL DOMAIN-CONTAINING PROTEIN"/>
    <property type="match status" value="1"/>
</dbReference>
<evidence type="ECO:0000313" key="13">
    <source>
        <dbReference type="Proteomes" id="UP000245535"/>
    </source>
</evidence>
<dbReference type="InterPro" id="IPR036942">
    <property type="entry name" value="Beta-barrel_TonB_sf"/>
</dbReference>
<feature type="domain" description="TonB-dependent receptor plug" evidence="10">
    <location>
        <begin position="161"/>
        <end position="235"/>
    </location>
</feature>
<evidence type="ECO:0000256" key="3">
    <source>
        <dbReference type="ARBA" id="ARBA00022452"/>
    </source>
</evidence>
<protein>
    <submittedName>
        <fullName evidence="12">Outer membrane receptor protein involved in Fe transport</fullName>
    </submittedName>
</protein>
<dbReference type="InterPro" id="IPR041700">
    <property type="entry name" value="OMP_b-brl_3"/>
</dbReference>
<comment type="caution">
    <text evidence="12">The sequence shown here is derived from an EMBL/GenBank/DDBJ whole genome shotgun (WGS) entry which is preliminary data.</text>
</comment>
<evidence type="ECO:0000256" key="1">
    <source>
        <dbReference type="ARBA" id="ARBA00004571"/>
    </source>
</evidence>
<evidence type="ECO:0000259" key="10">
    <source>
        <dbReference type="Pfam" id="PF07715"/>
    </source>
</evidence>
<sequence length="812" mass="90600">MSNKLLLFILSLLPTFTWAQGRPQGMEGRERPKIGVLGGQIIDEQTSEGLAFATISLFSMRDTTKLVTGALADDEGKFSINEIPFGRYQVKVSLVGYDNYTYPNMIGFKPDNYKKYIGKIILSSSAQELNEVVVVGEQEIVSAGLEKRSFNVAADLGSTGSDALQLLSNVPSIDVDLDGNISLRGNSNVKIFIDGKPSVLGSSDYLEQIPSESIESIEVITNPSAKYSPEGMSGILNIKLKKEKLKGTQGMVKVSAGTGDKYNTTLGLSHYQGKFNVNANYSFRSDQRWMESNAYRESFDENGNIISTSDQNSTGNHTRNAHMFTTGIGYQFNKYNSITLGGKFNSFNMDRKTLQTNIDQNGSTTTSDNFMNNENQMAEVSLSYQKKFVNPAQNLEISASYSEGNNGGTQDFGSTQTFNDIRGDMKMANFQIDYTQPLGDRFKLEAGTMITLNSSEEDFIAYNRASDGSLIRDTRLDNNFLYDQQIYAAYGLVSGEVLPSLRVDAGLRIEQAYINSELKTTGEAFDYPYFKIYPSFAISKTFDNESELMFSYSKRVNRPNHRMLNPYIDQSNPENLRQGNPYLEPEFADSYEIGYTKSWNKLTLTGAVYHKYTDNAITRVSYAVAADTIMSTYANLAQGTNTGFELIANSQLTSWWNIDGSFNYFYQVYEGHEDESGTDLSNSGTSWSLKVNNRFNLWKGASLQASVSYNAPKQVPTGEFGSMTIMNLGLQQKVLQNRGTLTLSVSDPLDIWQGNVYNYDETYAQYRDFKRESQIAYISFSYTFGELKNAFSGKRKSKGGKGSDSSSDYDLY</sequence>
<keyword evidence="2 7" id="KW-0813">Transport</keyword>
<dbReference type="InterPro" id="IPR012910">
    <property type="entry name" value="Plug_dom"/>
</dbReference>
<gene>
    <name evidence="12" type="ORF">BC781_106178</name>
</gene>
<dbReference type="EMBL" id="QGDO01000006">
    <property type="protein sequence ID" value="PWJ39277.1"/>
    <property type="molecule type" value="Genomic_DNA"/>
</dbReference>
<dbReference type="OrthoDB" id="905812at2"/>
<dbReference type="RefSeq" id="WP_109621164.1">
    <property type="nucleotide sequence ID" value="NZ_QGDO01000006.1"/>
</dbReference>
<dbReference type="SUPFAM" id="SSF56935">
    <property type="entry name" value="Porins"/>
    <property type="match status" value="1"/>
</dbReference>
<dbReference type="Gene3D" id="2.60.40.1120">
    <property type="entry name" value="Carboxypeptidase-like, regulatory domain"/>
    <property type="match status" value="1"/>
</dbReference>
<evidence type="ECO:0000256" key="7">
    <source>
        <dbReference type="PROSITE-ProRule" id="PRU01360"/>
    </source>
</evidence>
<comment type="similarity">
    <text evidence="7">Belongs to the TonB-dependent receptor family.</text>
</comment>
<evidence type="ECO:0000256" key="4">
    <source>
        <dbReference type="ARBA" id="ARBA00022692"/>
    </source>
</evidence>
<reference evidence="12 13" key="1">
    <citation type="submission" date="2018-03" db="EMBL/GenBank/DDBJ databases">
        <title>Genomic Encyclopedia of Archaeal and Bacterial Type Strains, Phase II (KMG-II): from individual species to whole genera.</title>
        <authorList>
            <person name="Goeker M."/>
        </authorList>
    </citation>
    <scope>NUCLEOTIDE SEQUENCE [LARGE SCALE GENOMIC DNA]</scope>
    <source>
        <strain evidence="12 13">DSM 28229</strain>
    </source>
</reference>
<dbReference type="Pfam" id="PF07715">
    <property type="entry name" value="Plug"/>
    <property type="match status" value="1"/>
</dbReference>
<keyword evidence="9" id="KW-0732">Signal</keyword>
<dbReference type="Gene3D" id="2.170.130.10">
    <property type="entry name" value="TonB-dependent receptor, plug domain"/>
    <property type="match status" value="1"/>
</dbReference>
<feature type="compositionally biased region" description="Low complexity" evidence="8">
    <location>
        <begin position="803"/>
        <end position="812"/>
    </location>
</feature>
<keyword evidence="12" id="KW-0675">Receptor</keyword>
<dbReference type="AlphaFoldDB" id="A0A315Z5Z3"/>
<feature type="region of interest" description="Disordered" evidence="8">
    <location>
        <begin position="792"/>
        <end position="812"/>
    </location>
</feature>
<dbReference type="InterPro" id="IPR008969">
    <property type="entry name" value="CarboxyPept-like_regulatory"/>
</dbReference>
<proteinExistence type="inferred from homology"/>
<feature type="domain" description="Outer membrane protein beta-barrel" evidence="11">
    <location>
        <begin position="386"/>
        <end position="782"/>
    </location>
</feature>
<keyword evidence="3 7" id="KW-1134">Transmembrane beta strand</keyword>
<evidence type="ECO:0000256" key="2">
    <source>
        <dbReference type="ARBA" id="ARBA00022448"/>
    </source>
</evidence>
<evidence type="ECO:0000313" key="12">
    <source>
        <dbReference type="EMBL" id="PWJ39277.1"/>
    </source>
</evidence>
<organism evidence="12 13">
    <name type="scientific">Sediminitomix flava</name>
    <dbReference type="NCBI Taxonomy" id="379075"/>
    <lineage>
        <taxon>Bacteria</taxon>
        <taxon>Pseudomonadati</taxon>
        <taxon>Bacteroidota</taxon>
        <taxon>Cytophagia</taxon>
        <taxon>Cytophagales</taxon>
        <taxon>Flammeovirgaceae</taxon>
        <taxon>Sediminitomix</taxon>
    </lineage>
</organism>
<keyword evidence="6 7" id="KW-0998">Cell outer membrane</keyword>
<dbReference type="Proteomes" id="UP000245535">
    <property type="component" value="Unassembled WGS sequence"/>
</dbReference>
<comment type="subcellular location">
    <subcellularLocation>
        <location evidence="1 7">Cell outer membrane</location>
        <topology evidence="1 7">Multi-pass membrane protein</topology>
    </subcellularLocation>
</comment>
<dbReference type="InterPro" id="IPR039426">
    <property type="entry name" value="TonB-dep_rcpt-like"/>
</dbReference>
<dbReference type="PROSITE" id="PS52016">
    <property type="entry name" value="TONB_DEPENDENT_REC_3"/>
    <property type="match status" value="1"/>
</dbReference>
<feature type="chain" id="PRO_5016243850" evidence="9">
    <location>
        <begin position="20"/>
        <end position="812"/>
    </location>
</feature>
<evidence type="ECO:0000256" key="8">
    <source>
        <dbReference type="SAM" id="MobiDB-lite"/>
    </source>
</evidence>
<dbReference type="Pfam" id="PF13715">
    <property type="entry name" value="CarbopepD_reg_2"/>
    <property type="match status" value="1"/>
</dbReference>
<feature type="signal peptide" evidence="9">
    <location>
        <begin position="1"/>
        <end position="19"/>
    </location>
</feature>
<dbReference type="Gene3D" id="2.40.170.20">
    <property type="entry name" value="TonB-dependent receptor, beta-barrel domain"/>
    <property type="match status" value="1"/>
</dbReference>
<keyword evidence="4 7" id="KW-0812">Transmembrane</keyword>
<dbReference type="PANTHER" id="PTHR40980">
    <property type="entry name" value="PLUG DOMAIN-CONTAINING PROTEIN"/>
    <property type="match status" value="1"/>
</dbReference>